<dbReference type="InterPro" id="IPR001907">
    <property type="entry name" value="ClpP"/>
</dbReference>
<dbReference type="NCBIfam" id="NF045542">
    <property type="entry name" value="Clp_rel_HeadMat"/>
    <property type="match status" value="1"/>
</dbReference>
<dbReference type="PRINTS" id="PR00127">
    <property type="entry name" value="CLPPROTEASEP"/>
</dbReference>
<dbReference type="CDD" id="cd07016">
    <property type="entry name" value="S14_ClpP_1"/>
    <property type="match status" value="1"/>
</dbReference>
<sequence>MRVTLNGIVAADDDVEIYQWFGFAAFSPKAVRNAVAATPEGEELVLEINSGGGSVFAGSEIYSVLRSSGIHTVAEVQSLAASAASYMCLACDEVQISPVAQMMLHLPSTCTEGNRTAHMQSIQMLDSTREAILNAYELKAGGKADRAEFRRMMNAETWLTAQEAVDCGLADGIIGETASIAPQNVMNAIGSGIRALGCAGMPDITELRARYMAEQHPTPETDPAPTASTGGEPDADTGDWQAQARLDLEKIRF</sequence>
<dbReference type="Pfam" id="PF00574">
    <property type="entry name" value="CLP_protease"/>
    <property type="match status" value="1"/>
</dbReference>
<keyword evidence="3" id="KW-0378">Hydrolase</keyword>
<dbReference type="GO" id="GO:0004252">
    <property type="term" value="F:serine-type endopeptidase activity"/>
    <property type="evidence" value="ECO:0007669"/>
    <property type="project" value="InterPro"/>
</dbReference>
<dbReference type="GO" id="GO:0004176">
    <property type="term" value="F:ATP-dependent peptidase activity"/>
    <property type="evidence" value="ECO:0007669"/>
    <property type="project" value="InterPro"/>
</dbReference>
<dbReference type="EMBL" id="BK015311">
    <property type="protein sequence ID" value="DAE00804.1"/>
    <property type="molecule type" value="Genomic_DNA"/>
</dbReference>
<keyword evidence="3" id="KW-0645">Protease</keyword>
<dbReference type="SUPFAM" id="SSF52096">
    <property type="entry name" value="ClpP/crotonase"/>
    <property type="match status" value="1"/>
</dbReference>
<dbReference type="InterPro" id="IPR023562">
    <property type="entry name" value="ClpP/TepA"/>
</dbReference>
<name>A0A8S5P3L2_9CAUD</name>
<comment type="similarity">
    <text evidence="1">Belongs to the peptidase S14 family.</text>
</comment>
<accession>A0A8S5P3L2</accession>
<organism evidence="3">
    <name type="scientific">Siphoviridae sp. ctEqU3</name>
    <dbReference type="NCBI Taxonomy" id="2825399"/>
    <lineage>
        <taxon>Viruses</taxon>
        <taxon>Duplodnaviria</taxon>
        <taxon>Heunggongvirae</taxon>
        <taxon>Uroviricota</taxon>
        <taxon>Caudoviricetes</taxon>
    </lineage>
</organism>
<dbReference type="Gene3D" id="3.90.226.10">
    <property type="entry name" value="2-enoyl-CoA Hydratase, Chain A, domain 1"/>
    <property type="match status" value="1"/>
</dbReference>
<dbReference type="InterPro" id="IPR029045">
    <property type="entry name" value="ClpP/crotonase-like_dom_sf"/>
</dbReference>
<protein>
    <submittedName>
        <fullName evidence="3">Putative ATP dependent Clp protease</fullName>
    </submittedName>
</protein>
<evidence type="ECO:0000256" key="1">
    <source>
        <dbReference type="ARBA" id="ARBA00007039"/>
    </source>
</evidence>
<evidence type="ECO:0000313" key="3">
    <source>
        <dbReference type="EMBL" id="DAE00804.1"/>
    </source>
</evidence>
<reference evidence="3" key="1">
    <citation type="journal article" date="2021" name="Proc. Natl. Acad. Sci. U.S.A.">
        <title>A Catalog of Tens of Thousands of Viruses from Human Metagenomes Reveals Hidden Associations with Chronic Diseases.</title>
        <authorList>
            <person name="Tisza M.J."/>
            <person name="Buck C.B."/>
        </authorList>
    </citation>
    <scope>NUCLEOTIDE SEQUENCE</scope>
    <source>
        <strain evidence="3">CtEqU3</strain>
    </source>
</reference>
<dbReference type="GO" id="GO:0006508">
    <property type="term" value="P:proteolysis"/>
    <property type="evidence" value="ECO:0007669"/>
    <property type="project" value="UniProtKB-KW"/>
</dbReference>
<feature type="region of interest" description="Disordered" evidence="2">
    <location>
        <begin position="215"/>
        <end position="243"/>
    </location>
</feature>
<evidence type="ECO:0000256" key="2">
    <source>
        <dbReference type="SAM" id="MobiDB-lite"/>
    </source>
</evidence>
<proteinExistence type="inferred from homology"/>